<gene>
    <name evidence="1" type="ORF">AMECASPLE_005887</name>
</gene>
<protein>
    <submittedName>
        <fullName evidence="1">Uncharacterized protein</fullName>
    </submittedName>
</protein>
<name>A0ABV0YAM1_9TELE</name>
<reference evidence="1 2" key="1">
    <citation type="submission" date="2021-06" db="EMBL/GenBank/DDBJ databases">
        <authorList>
            <person name="Palmer J.M."/>
        </authorList>
    </citation>
    <scope>NUCLEOTIDE SEQUENCE [LARGE SCALE GENOMIC DNA]</scope>
    <source>
        <strain evidence="1 2">AS_MEX2019</strain>
        <tissue evidence="1">Muscle</tissue>
    </source>
</reference>
<evidence type="ECO:0000313" key="1">
    <source>
        <dbReference type="EMBL" id="MEQ2290704.1"/>
    </source>
</evidence>
<evidence type="ECO:0000313" key="2">
    <source>
        <dbReference type="Proteomes" id="UP001469553"/>
    </source>
</evidence>
<sequence length="117" mass="13197">MGLVLTFIDGPSENQRLQEEGAGREQLPVIRVASSGQTGEGPAETMELQRSNIQLKTNFTRVRGPQFWALKSWSSLLPWRRQELLHKPQNVLQANCRASPSRQQVLSSLLLLPHQNL</sequence>
<keyword evidence="2" id="KW-1185">Reference proteome</keyword>
<accession>A0ABV0YAM1</accession>
<dbReference type="EMBL" id="JAHRIP010028491">
    <property type="protein sequence ID" value="MEQ2290704.1"/>
    <property type="molecule type" value="Genomic_DNA"/>
</dbReference>
<comment type="caution">
    <text evidence="1">The sequence shown here is derived from an EMBL/GenBank/DDBJ whole genome shotgun (WGS) entry which is preliminary data.</text>
</comment>
<proteinExistence type="predicted"/>
<organism evidence="1 2">
    <name type="scientific">Ameca splendens</name>
    <dbReference type="NCBI Taxonomy" id="208324"/>
    <lineage>
        <taxon>Eukaryota</taxon>
        <taxon>Metazoa</taxon>
        <taxon>Chordata</taxon>
        <taxon>Craniata</taxon>
        <taxon>Vertebrata</taxon>
        <taxon>Euteleostomi</taxon>
        <taxon>Actinopterygii</taxon>
        <taxon>Neopterygii</taxon>
        <taxon>Teleostei</taxon>
        <taxon>Neoteleostei</taxon>
        <taxon>Acanthomorphata</taxon>
        <taxon>Ovalentaria</taxon>
        <taxon>Atherinomorphae</taxon>
        <taxon>Cyprinodontiformes</taxon>
        <taxon>Goodeidae</taxon>
        <taxon>Ameca</taxon>
    </lineage>
</organism>
<dbReference type="Proteomes" id="UP001469553">
    <property type="component" value="Unassembled WGS sequence"/>
</dbReference>